<evidence type="ECO:0000313" key="5">
    <source>
        <dbReference type="Proteomes" id="UP000007969"/>
    </source>
</evidence>
<evidence type="ECO:0000259" key="3">
    <source>
        <dbReference type="PROSITE" id="PS51746"/>
    </source>
</evidence>
<dbReference type="SMART" id="SM00331">
    <property type="entry name" value="PP2C_SIG"/>
    <property type="match status" value="1"/>
</dbReference>
<keyword evidence="2" id="KW-1133">Transmembrane helix</keyword>
<feature type="transmembrane region" description="Helical" evidence="2">
    <location>
        <begin position="299"/>
        <end position="319"/>
    </location>
</feature>
<dbReference type="EMBL" id="AP009049">
    <property type="protein sequence ID" value="BAH05189.1"/>
    <property type="molecule type" value="Genomic_DNA"/>
</dbReference>
<feature type="transmembrane region" description="Helical" evidence="2">
    <location>
        <begin position="253"/>
        <end position="270"/>
    </location>
</feature>
<dbReference type="InterPro" id="IPR014221">
    <property type="entry name" value="SpoII_E"/>
</dbReference>
<feature type="transmembrane region" description="Helical" evidence="2">
    <location>
        <begin position="99"/>
        <end position="116"/>
    </location>
</feature>
<dbReference type="GO" id="GO:0004722">
    <property type="term" value="F:protein serine/threonine phosphatase activity"/>
    <property type="evidence" value="ECO:0007669"/>
    <property type="project" value="InterPro"/>
</dbReference>
<dbReference type="PANTHER" id="PTHR43156:SF2">
    <property type="entry name" value="STAGE II SPORULATION PROTEIN E"/>
    <property type="match status" value="1"/>
</dbReference>
<evidence type="ECO:0000256" key="2">
    <source>
        <dbReference type="SAM" id="Phobius"/>
    </source>
</evidence>
<dbReference type="InterPro" id="IPR045768">
    <property type="entry name" value="SpoIIE_N"/>
</dbReference>
<protein>
    <recommendedName>
        <fullName evidence="3">PPM-type phosphatase domain-containing protein</fullName>
    </recommendedName>
</protein>
<dbReference type="InterPro" id="IPR052016">
    <property type="entry name" value="Bact_Sigma-Reg"/>
</dbReference>
<name>B9DY64_CLOK1</name>
<dbReference type="Pfam" id="PF19732">
    <property type="entry name" value="SpoIIE_N"/>
    <property type="match status" value="1"/>
</dbReference>
<dbReference type="InterPro" id="IPR036457">
    <property type="entry name" value="PPM-type-like_dom_sf"/>
</dbReference>
<feature type="transmembrane region" description="Helical" evidence="2">
    <location>
        <begin position="39"/>
        <end position="65"/>
    </location>
</feature>
<dbReference type="PROSITE" id="PS51746">
    <property type="entry name" value="PPM_2"/>
    <property type="match status" value="1"/>
</dbReference>
<reference evidence="5" key="1">
    <citation type="submission" date="2005-09" db="EMBL/GenBank/DDBJ databases">
        <title>Complete genome sequence of Clostridium kluyveri and comparative genomics of Clostridia species.</title>
        <authorList>
            <person name="Inui M."/>
            <person name="Nonaka H."/>
            <person name="Shinoda Y."/>
            <person name="Ikenaga Y."/>
            <person name="Abe M."/>
            <person name="Naito K."/>
            <person name="Vertes A.A."/>
            <person name="Yukawa H."/>
        </authorList>
    </citation>
    <scope>NUCLEOTIDE SEQUENCE [LARGE SCALE GENOMIC DNA]</scope>
    <source>
        <strain evidence="5">NBRC 12016</strain>
    </source>
</reference>
<feature type="transmembrane region" description="Helical" evidence="2">
    <location>
        <begin position="150"/>
        <end position="169"/>
    </location>
</feature>
<dbReference type="Pfam" id="PF07228">
    <property type="entry name" value="SpoIIE"/>
    <property type="match status" value="1"/>
</dbReference>
<evidence type="ECO:0000313" key="4">
    <source>
        <dbReference type="EMBL" id="BAH05189.1"/>
    </source>
</evidence>
<sequence>MGGIIMQYGVEVVTYQRTEKLKGEEKKRKFEQMRNIVKLIFYFLCGFLVSRVMMVNLMAPFGIAFFISMALCEKRKPALVTGIGTLLGYISIYGNIKYLPSYCIVTVTLVTLNYILKNSTKVKKLILFFVITFLEFSAYKFFAINLSPGVAILNSMFEIMCIFPLYFIINYSIICFNQLKTRHLYSSEEIISMSITTSLIIAGTWGTAIQGVSIRNVVALTFILILGYVKGSASGAAGGVAMGTIIGVTSNDMMTYVSVYGLCGLISGLFRETGKWMSGAGYIIGFAVLKMYSNIGSQFKIIEVLISCIIYFGIPQSIYRKVELELDWQKKQEHLKENYADKIKSIFMHRLDSFSHVLNDISSVLSRLASNNKLTMKTKSSALIENLADRVCSNCDMNNMCWKRETFYTYNAFLELIQNYQENKKFIPEELQKKCTRRTLLLKNTKEIVNNYIVDEMWKSRLSECRELLAYQIGNMGKTVGEIVQDLNLDVRFNTSVENNIRRLLNKNNIKYKDVFCFKDKNEHLVINLSMEVCGGKQDCVKKILPLINNVTGKLMALSKDSCDINFSANSCSVTFEETPKYHIVTHVISQCKHGEKYNGDSYSFCKLPDGTYMTIISDGMGSGPQAGEESSAAVELIEKFAKSGFNKMTAINTVNSIMGIKFTEDEKFSTLDLSSINLYKGEIDFMKVGATASFIKRGEDILVIKSKTLPIGILDKPDIDIINKSVMNGDFIIMVSDGVIDYNSESAGNFIWMIEFLRKLDCTEPKDMCEKIMDKSKELSGGKVKDDMTVIVEKVYTLY</sequence>
<organism evidence="4 5">
    <name type="scientific">Clostridium kluyveri (strain NBRC 12016)</name>
    <dbReference type="NCBI Taxonomy" id="583346"/>
    <lineage>
        <taxon>Bacteria</taxon>
        <taxon>Bacillati</taxon>
        <taxon>Bacillota</taxon>
        <taxon>Clostridia</taxon>
        <taxon>Eubacteriales</taxon>
        <taxon>Clostridiaceae</taxon>
        <taxon>Clostridium</taxon>
    </lineage>
</organism>
<dbReference type="Proteomes" id="UP000007969">
    <property type="component" value="Chromosome"/>
</dbReference>
<dbReference type="InterPro" id="IPR001932">
    <property type="entry name" value="PPM-type_phosphatase-like_dom"/>
</dbReference>
<dbReference type="PANTHER" id="PTHR43156">
    <property type="entry name" value="STAGE II SPORULATION PROTEIN E-RELATED"/>
    <property type="match status" value="1"/>
</dbReference>
<dbReference type="Gene3D" id="3.60.40.10">
    <property type="entry name" value="PPM-type phosphatase domain"/>
    <property type="match status" value="1"/>
</dbReference>
<dbReference type="HOGENOM" id="CLU_017349_1_0_9"/>
<keyword evidence="2" id="KW-0812">Transmembrane</keyword>
<proteinExistence type="predicted"/>
<feature type="transmembrane region" description="Helical" evidence="2">
    <location>
        <begin position="218"/>
        <end position="241"/>
    </location>
</feature>
<keyword evidence="2" id="KW-0472">Membrane</keyword>
<keyword evidence="1" id="KW-0378">Hydrolase</keyword>
<accession>B9DY64</accession>
<dbReference type="AlphaFoldDB" id="B9DY64"/>
<dbReference type="KEGG" id="ckr:CKR_0138"/>
<dbReference type="SUPFAM" id="SSF81606">
    <property type="entry name" value="PP2C-like"/>
    <property type="match status" value="1"/>
</dbReference>
<evidence type="ECO:0000256" key="1">
    <source>
        <dbReference type="ARBA" id="ARBA00022801"/>
    </source>
</evidence>
<dbReference type="NCBIfam" id="TIGR02865">
    <property type="entry name" value="spore_II_E"/>
    <property type="match status" value="1"/>
</dbReference>
<feature type="transmembrane region" description="Helical" evidence="2">
    <location>
        <begin position="125"/>
        <end position="144"/>
    </location>
</feature>
<feature type="domain" description="PPM-type phosphatase" evidence="3">
    <location>
        <begin position="585"/>
        <end position="796"/>
    </location>
</feature>
<gene>
    <name evidence="4" type="ordered locus">CKR_0138</name>
</gene>